<comment type="caution">
    <text evidence="2">The sequence shown here is derived from an EMBL/GenBank/DDBJ whole genome shotgun (WGS) entry which is preliminary data.</text>
</comment>
<protein>
    <recommendedName>
        <fullName evidence="1">YgjP-like metallopeptidase domain-containing protein</fullName>
    </recommendedName>
</protein>
<evidence type="ECO:0000313" key="2">
    <source>
        <dbReference type="EMBL" id="EMD16221.1"/>
    </source>
</evidence>
<dbReference type="eggNOG" id="COG1451">
    <property type="taxonomic scope" value="Bacteria"/>
</dbReference>
<dbReference type="PANTHER" id="PTHR30399:SF1">
    <property type="entry name" value="UTP PYROPHOSPHATASE"/>
    <property type="match status" value="1"/>
</dbReference>
<dbReference type="PANTHER" id="PTHR30399">
    <property type="entry name" value="UNCHARACTERIZED PROTEIN YGJP"/>
    <property type="match status" value="1"/>
</dbReference>
<dbReference type="InterPro" id="IPR002725">
    <property type="entry name" value="YgjP-like_metallopeptidase"/>
</dbReference>
<dbReference type="Proteomes" id="UP000011758">
    <property type="component" value="Unassembled WGS sequence"/>
</dbReference>
<name>M2Q1R5_9FIRM</name>
<dbReference type="InterPro" id="IPR053136">
    <property type="entry name" value="UTP_pyrophosphatase-like"/>
</dbReference>
<organism evidence="2 3">
    <name type="scientific">Eggerthia catenaformis OT 569 = DSM 20559</name>
    <dbReference type="NCBI Taxonomy" id="999415"/>
    <lineage>
        <taxon>Bacteria</taxon>
        <taxon>Bacillati</taxon>
        <taxon>Bacillota</taxon>
        <taxon>Erysipelotrichia</taxon>
        <taxon>Erysipelotrichales</taxon>
        <taxon>Coprobacillaceae</taxon>
        <taxon>Eggerthia</taxon>
    </lineage>
</organism>
<dbReference type="EMBL" id="AGEJ01000024">
    <property type="protein sequence ID" value="EMD16221.1"/>
    <property type="molecule type" value="Genomic_DNA"/>
</dbReference>
<keyword evidence="3" id="KW-1185">Reference proteome</keyword>
<evidence type="ECO:0000313" key="3">
    <source>
        <dbReference type="Proteomes" id="UP000011758"/>
    </source>
</evidence>
<accession>M2Q1R5</accession>
<evidence type="ECO:0000259" key="1">
    <source>
        <dbReference type="Pfam" id="PF01863"/>
    </source>
</evidence>
<dbReference type="CDD" id="cd07344">
    <property type="entry name" value="M48_yhfN_like"/>
    <property type="match status" value="1"/>
</dbReference>
<reference evidence="2 3" key="1">
    <citation type="submission" date="2013-02" db="EMBL/GenBank/DDBJ databases">
        <title>The Genome Sequence of Lactobacillus catenaformis F0143.</title>
        <authorList>
            <consortium name="The Broad Institute Genome Sequencing Platform"/>
            <person name="Earl A."/>
            <person name="Ward D."/>
            <person name="Feldgarden M."/>
            <person name="Gevers D."/>
            <person name="Izard J."/>
            <person name="Blanton J.M."/>
            <person name="Mathney J."/>
            <person name="Dewhirst F.E."/>
            <person name="Young S.K."/>
            <person name="Zeng Q."/>
            <person name="Gargeya S."/>
            <person name="Fitzgerald M."/>
            <person name="Haas B."/>
            <person name="Abouelleil A."/>
            <person name="Alvarado L."/>
            <person name="Arachchi H.M."/>
            <person name="Berlin A."/>
            <person name="Chapman S.B."/>
            <person name="Gearin G."/>
            <person name="Goldberg J."/>
            <person name="Griggs A."/>
            <person name="Gujja S."/>
            <person name="Hansen M."/>
            <person name="Heiman D."/>
            <person name="Howarth C."/>
            <person name="Larimer J."/>
            <person name="Lui A."/>
            <person name="MacDonald P.J.P."/>
            <person name="McCowen C."/>
            <person name="Montmayeur A."/>
            <person name="Murphy C."/>
            <person name="Neiman D."/>
            <person name="Pearson M."/>
            <person name="Priest M."/>
            <person name="Roberts A."/>
            <person name="Saif S."/>
            <person name="Shea T."/>
            <person name="Sisk P."/>
            <person name="Stolte C."/>
            <person name="Sykes S."/>
            <person name="Wortman J."/>
            <person name="Nusbaum C."/>
            <person name="Birren B."/>
        </authorList>
    </citation>
    <scope>NUCLEOTIDE SEQUENCE [LARGE SCALE GENOMIC DNA]</scope>
    <source>
        <strain evidence="2 3">OT 569</strain>
    </source>
</reference>
<dbReference type="Pfam" id="PF01863">
    <property type="entry name" value="YgjP-like"/>
    <property type="match status" value="1"/>
</dbReference>
<feature type="domain" description="YgjP-like metallopeptidase" evidence="1">
    <location>
        <begin position="21"/>
        <end position="215"/>
    </location>
</feature>
<sequence length="219" mass="26149">MNKIKLNGQEYDCLIKYKKIKSMTVRVIGGRLEVSVPNQTLLADIESFLIKNQNKLINALESFEPYYDLKDNGFIILFGKKYSIKVRDLGKNECYFHGHYLYIYTKNIKKAVNDYLSSLLFDYIDNRIDEYLLKDFHFNKPQIIIKYYKSRWGSCYYNENKVSFNSTLVHLRKEIIDSVIIHELCHFIVSDHSKSFYQEVYQRMPDYDIRHAYLKGKNI</sequence>
<dbReference type="RefSeq" id="WP_004803907.1">
    <property type="nucleotide sequence ID" value="NZ_KB446649.1"/>
</dbReference>
<dbReference type="Gene3D" id="3.30.2010.10">
    <property type="entry name" value="Metalloproteases ('zincins'), catalytic domain"/>
    <property type="match status" value="1"/>
</dbReference>
<gene>
    <name evidence="2" type="ORF">HMPREF9943_01624</name>
</gene>
<dbReference type="AlphaFoldDB" id="M2Q1R5"/>
<dbReference type="STRING" id="999415.HMPREF9943_01624"/>
<dbReference type="OrthoDB" id="9811177at2"/>
<dbReference type="BioCyc" id="ECAT999415-HMP:GTTI-1685-MONOMER"/>
<proteinExistence type="predicted"/>